<evidence type="ECO:0000256" key="2">
    <source>
        <dbReference type="ARBA" id="ARBA00012438"/>
    </source>
</evidence>
<dbReference type="GO" id="GO:0005524">
    <property type="term" value="F:ATP binding"/>
    <property type="evidence" value="ECO:0007669"/>
    <property type="project" value="UniProtKB-KW"/>
</dbReference>
<dbReference type="PANTHER" id="PTHR44936:SF10">
    <property type="entry name" value="SENSOR PROTEIN RSTB"/>
    <property type="match status" value="1"/>
</dbReference>
<dbReference type="AlphaFoldDB" id="A0ABD6CNI3"/>
<dbReference type="Gene3D" id="3.30.565.10">
    <property type="entry name" value="Histidine kinase-like ATPase, C-terminal domain"/>
    <property type="match status" value="1"/>
</dbReference>
<dbReference type="InterPro" id="IPR036890">
    <property type="entry name" value="HATPase_C_sf"/>
</dbReference>
<dbReference type="InterPro" id="IPR004358">
    <property type="entry name" value="Sig_transdc_His_kin-like_C"/>
</dbReference>
<feature type="domain" description="PAS" evidence="8">
    <location>
        <begin position="1"/>
        <end position="71"/>
    </location>
</feature>
<dbReference type="PRINTS" id="PR00344">
    <property type="entry name" value="BCTRLSENSOR"/>
</dbReference>
<proteinExistence type="predicted"/>
<evidence type="ECO:0000256" key="3">
    <source>
        <dbReference type="ARBA" id="ARBA00022679"/>
    </source>
</evidence>
<name>A0ABD6CNI3_9EURY</name>
<feature type="domain" description="Histidine kinase" evidence="7">
    <location>
        <begin position="130"/>
        <end position="337"/>
    </location>
</feature>
<dbReference type="Pfam" id="PF08448">
    <property type="entry name" value="PAS_4"/>
    <property type="match status" value="1"/>
</dbReference>
<dbReference type="PROSITE" id="PS50109">
    <property type="entry name" value="HIS_KIN"/>
    <property type="match status" value="1"/>
</dbReference>
<organism evidence="9 10">
    <name type="scientific">Halobellus rarus</name>
    <dbReference type="NCBI Taxonomy" id="1126237"/>
    <lineage>
        <taxon>Archaea</taxon>
        <taxon>Methanobacteriati</taxon>
        <taxon>Methanobacteriota</taxon>
        <taxon>Stenosarchaea group</taxon>
        <taxon>Halobacteria</taxon>
        <taxon>Halobacteriales</taxon>
        <taxon>Haloferacaceae</taxon>
        <taxon>Halobellus</taxon>
    </lineage>
</organism>
<dbReference type="InterPro" id="IPR013656">
    <property type="entry name" value="PAS_4"/>
</dbReference>
<dbReference type="InterPro" id="IPR036097">
    <property type="entry name" value="HisK_dim/P_sf"/>
</dbReference>
<dbReference type="InterPro" id="IPR035965">
    <property type="entry name" value="PAS-like_dom_sf"/>
</dbReference>
<dbReference type="SMART" id="SM00387">
    <property type="entry name" value="HATPase_c"/>
    <property type="match status" value="1"/>
</dbReference>
<dbReference type="InterPro" id="IPR003594">
    <property type="entry name" value="HATPase_dom"/>
</dbReference>
<evidence type="ECO:0000256" key="4">
    <source>
        <dbReference type="ARBA" id="ARBA00022741"/>
    </source>
</evidence>
<dbReference type="InterPro" id="IPR050980">
    <property type="entry name" value="2C_sensor_his_kinase"/>
</dbReference>
<keyword evidence="10" id="KW-1185">Reference proteome</keyword>
<keyword evidence="4" id="KW-0547">Nucleotide-binding</keyword>
<dbReference type="InterPro" id="IPR000014">
    <property type="entry name" value="PAS"/>
</dbReference>
<dbReference type="SUPFAM" id="SSF55785">
    <property type="entry name" value="PYP-like sensor domain (PAS domain)"/>
    <property type="match status" value="1"/>
</dbReference>
<dbReference type="EC" id="2.7.13.3" evidence="2"/>
<dbReference type="RefSeq" id="WP_256420956.1">
    <property type="nucleotide sequence ID" value="NZ_JANHDI010000005.1"/>
</dbReference>
<comment type="catalytic activity">
    <reaction evidence="1">
        <text>ATP + protein L-histidine = ADP + protein N-phospho-L-histidine.</text>
        <dbReference type="EC" id="2.7.13.3"/>
    </reaction>
</comment>
<evidence type="ECO:0000256" key="6">
    <source>
        <dbReference type="ARBA" id="ARBA00022840"/>
    </source>
</evidence>
<sequence>MANQLPDEYDALEGGILLFDATGSPIGQNTASAEFLGYANDELVDISLDDLVPPENETPTADVREHILRGRTGSHSFEWQLRLASGEHRWVSATVSPLSLAQEKGVIIAEMRDLTKYKARGRRLRLLYRVLRHNLRNDMTVIQGYASNLQQAIETNDLEEQIEIIKQTAEKVGGFSESVANLERLIERDATEREHVDAAELVREIIEEVREEFSNVRIDYDLAEGLWISVDEGLKLAIEHTLHNAIKHNTASTPEVRVAVTAVRSGSYVGIRIEDNGPGIPEIELKALEGNATNVEHGNGLGLWLIRECTESLGGSVSFGGNDLGGTTVTIRVPRIRHSW</sequence>
<dbReference type="Proteomes" id="UP001597085">
    <property type="component" value="Unassembled WGS sequence"/>
</dbReference>
<keyword evidence="3" id="KW-0808">Transferase</keyword>
<keyword evidence="6 9" id="KW-0067">ATP-binding</keyword>
<evidence type="ECO:0000259" key="7">
    <source>
        <dbReference type="PROSITE" id="PS50109"/>
    </source>
</evidence>
<dbReference type="EMBL" id="JBHUDK010000009">
    <property type="protein sequence ID" value="MFD1599382.1"/>
    <property type="molecule type" value="Genomic_DNA"/>
</dbReference>
<protein>
    <recommendedName>
        <fullName evidence="2">histidine kinase</fullName>
        <ecNumber evidence="2">2.7.13.3</ecNumber>
    </recommendedName>
</protein>
<dbReference type="CDD" id="cd00075">
    <property type="entry name" value="HATPase"/>
    <property type="match status" value="1"/>
</dbReference>
<dbReference type="PANTHER" id="PTHR44936">
    <property type="entry name" value="SENSOR PROTEIN CREC"/>
    <property type="match status" value="1"/>
</dbReference>
<gene>
    <name evidence="9" type="ORF">ACFSBX_10490</name>
</gene>
<keyword evidence="5" id="KW-0418">Kinase</keyword>
<dbReference type="PROSITE" id="PS50112">
    <property type="entry name" value="PAS"/>
    <property type="match status" value="1"/>
</dbReference>
<evidence type="ECO:0000313" key="9">
    <source>
        <dbReference type="EMBL" id="MFD1599382.1"/>
    </source>
</evidence>
<dbReference type="Gene3D" id="3.30.450.20">
    <property type="entry name" value="PAS domain"/>
    <property type="match status" value="1"/>
</dbReference>
<comment type="caution">
    <text evidence="9">The sequence shown here is derived from an EMBL/GenBank/DDBJ whole genome shotgun (WGS) entry which is preliminary data.</text>
</comment>
<evidence type="ECO:0000256" key="5">
    <source>
        <dbReference type="ARBA" id="ARBA00022777"/>
    </source>
</evidence>
<dbReference type="SUPFAM" id="SSF47384">
    <property type="entry name" value="Homodimeric domain of signal transducing histidine kinase"/>
    <property type="match status" value="1"/>
</dbReference>
<dbReference type="NCBIfam" id="TIGR00229">
    <property type="entry name" value="sensory_box"/>
    <property type="match status" value="1"/>
</dbReference>
<reference evidence="9 10" key="1">
    <citation type="journal article" date="2019" name="Int. J. Syst. Evol. Microbiol.">
        <title>The Global Catalogue of Microorganisms (GCM) 10K type strain sequencing project: providing services to taxonomists for standard genome sequencing and annotation.</title>
        <authorList>
            <consortium name="The Broad Institute Genomics Platform"/>
            <consortium name="The Broad Institute Genome Sequencing Center for Infectious Disease"/>
            <person name="Wu L."/>
            <person name="Ma J."/>
        </authorList>
    </citation>
    <scope>NUCLEOTIDE SEQUENCE [LARGE SCALE GENOMIC DNA]</scope>
    <source>
        <strain evidence="9 10">CGMCC 1.12121</strain>
    </source>
</reference>
<dbReference type="SUPFAM" id="SSF55874">
    <property type="entry name" value="ATPase domain of HSP90 chaperone/DNA topoisomerase II/histidine kinase"/>
    <property type="match status" value="1"/>
</dbReference>
<accession>A0ABD6CNI3</accession>
<dbReference type="Pfam" id="PF02518">
    <property type="entry name" value="HATPase_c"/>
    <property type="match status" value="1"/>
</dbReference>
<dbReference type="CDD" id="cd00130">
    <property type="entry name" value="PAS"/>
    <property type="match status" value="1"/>
</dbReference>
<dbReference type="GO" id="GO:0004673">
    <property type="term" value="F:protein histidine kinase activity"/>
    <property type="evidence" value="ECO:0007669"/>
    <property type="project" value="UniProtKB-EC"/>
</dbReference>
<dbReference type="InterPro" id="IPR005467">
    <property type="entry name" value="His_kinase_dom"/>
</dbReference>
<evidence type="ECO:0000259" key="8">
    <source>
        <dbReference type="PROSITE" id="PS50112"/>
    </source>
</evidence>
<evidence type="ECO:0000256" key="1">
    <source>
        <dbReference type="ARBA" id="ARBA00000085"/>
    </source>
</evidence>
<evidence type="ECO:0000313" key="10">
    <source>
        <dbReference type="Proteomes" id="UP001597085"/>
    </source>
</evidence>